<evidence type="ECO:0000256" key="1">
    <source>
        <dbReference type="ARBA" id="ARBA00008694"/>
    </source>
</evidence>
<keyword evidence="2" id="KW-0808">Transferase</keyword>
<proteinExistence type="inferred from homology"/>
<dbReference type="PANTHER" id="PTHR10545:SF29">
    <property type="entry name" value="GH14572P-RELATED"/>
    <property type="match status" value="1"/>
</dbReference>
<dbReference type="Gene3D" id="3.40.630.30">
    <property type="match status" value="1"/>
</dbReference>
<feature type="domain" description="N-acetyltransferase" evidence="4">
    <location>
        <begin position="6"/>
        <end position="165"/>
    </location>
</feature>
<organism evidence="5 6">
    <name type="scientific">Galdieria partita</name>
    <dbReference type="NCBI Taxonomy" id="83374"/>
    <lineage>
        <taxon>Eukaryota</taxon>
        <taxon>Rhodophyta</taxon>
        <taxon>Bangiophyceae</taxon>
        <taxon>Galdieriales</taxon>
        <taxon>Galdieriaceae</taxon>
        <taxon>Galdieria</taxon>
    </lineage>
</organism>
<dbReference type="PANTHER" id="PTHR10545">
    <property type="entry name" value="DIAMINE N-ACETYLTRANSFERASE"/>
    <property type="match status" value="1"/>
</dbReference>
<dbReference type="EMBL" id="BQMJ01000011">
    <property type="protein sequence ID" value="GJQ09854.1"/>
    <property type="molecule type" value="Genomic_DNA"/>
</dbReference>
<dbReference type="FunFam" id="3.40.630.30:FF:000064">
    <property type="entry name" value="GNAT family acetyltransferase"/>
    <property type="match status" value="1"/>
</dbReference>
<keyword evidence="6" id="KW-1185">Reference proteome</keyword>
<reference evidence="5" key="1">
    <citation type="journal article" date="2022" name="Proc. Natl. Acad. Sci. U.S.A.">
        <title>Life cycle and functional genomics of the unicellular red alga Galdieria for elucidating algal and plant evolution and industrial use.</title>
        <authorList>
            <person name="Hirooka S."/>
            <person name="Itabashi T."/>
            <person name="Ichinose T.M."/>
            <person name="Onuma R."/>
            <person name="Fujiwara T."/>
            <person name="Yamashita S."/>
            <person name="Jong L.W."/>
            <person name="Tomita R."/>
            <person name="Iwane A.H."/>
            <person name="Miyagishima S.Y."/>
        </authorList>
    </citation>
    <scope>NUCLEOTIDE SEQUENCE</scope>
    <source>
        <strain evidence="5">NBRC 102759</strain>
    </source>
</reference>
<dbReference type="SUPFAM" id="SSF55729">
    <property type="entry name" value="Acyl-CoA N-acyltransferases (Nat)"/>
    <property type="match status" value="1"/>
</dbReference>
<accession>A0A9C7PSV7</accession>
<dbReference type="OrthoDB" id="7305308at2759"/>
<dbReference type="GO" id="GO:0008080">
    <property type="term" value="F:N-acetyltransferase activity"/>
    <property type="evidence" value="ECO:0007669"/>
    <property type="project" value="UniProtKB-ARBA"/>
</dbReference>
<dbReference type="Proteomes" id="UP001061958">
    <property type="component" value="Unassembled WGS sequence"/>
</dbReference>
<dbReference type="InterPro" id="IPR016181">
    <property type="entry name" value="Acyl_CoA_acyltransferase"/>
</dbReference>
<gene>
    <name evidence="5" type="ORF">GpartN1_g1645.t1</name>
</gene>
<dbReference type="PROSITE" id="PS51186">
    <property type="entry name" value="GNAT"/>
    <property type="match status" value="1"/>
</dbReference>
<evidence type="ECO:0000256" key="3">
    <source>
        <dbReference type="ARBA" id="ARBA00023315"/>
    </source>
</evidence>
<evidence type="ECO:0000313" key="6">
    <source>
        <dbReference type="Proteomes" id="UP001061958"/>
    </source>
</evidence>
<dbReference type="CDD" id="cd04301">
    <property type="entry name" value="NAT_SF"/>
    <property type="match status" value="1"/>
</dbReference>
<protein>
    <recommendedName>
        <fullName evidence="4">N-acetyltransferase domain-containing protein</fullName>
    </recommendedName>
</protein>
<dbReference type="InterPro" id="IPR000182">
    <property type="entry name" value="GNAT_dom"/>
</dbReference>
<name>A0A9C7PSV7_9RHOD</name>
<evidence type="ECO:0000313" key="5">
    <source>
        <dbReference type="EMBL" id="GJQ09854.1"/>
    </source>
</evidence>
<keyword evidence="3" id="KW-0012">Acyltransferase</keyword>
<comment type="similarity">
    <text evidence="1">Belongs to the acetyltransferase family.</text>
</comment>
<evidence type="ECO:0000256" key="2">
    <source>
        <dbReference type="ARBA" id="ARBA00022679"/>
    </source>
</evidence>
<comment type="caution">
    <text evidence="5">The sequence shown here is derived from an EMBL/GenBank/DDBJ whole genome shotgun (WGS) entry which is preliminary data.</text>
</comment>
<evidence type="ECO:0000259" key="4">
    <source>
        <dbReference type="PROSITE" id="PS51186"/>
    </source>
</evidence>
<sequence length="171" mass="20021">MSRSQYRLRSAERSDVKSILFLIKQLAEYEKEPNSVEVTERDLERDGFEIQPPLFHVVLAEVLEQNCWICVGFALWFYVYSTWQGKSLHLEDLFVLPQYRNRGIGKALLRRCAQVALNAGCKRYQWNVLTWNTPSIAFYESVGAKALKEWMLMRMDTFSMEKFTESSTDSV</sequence>
<reference evidence="5" key="2">
    <citation type="submission" date="2022-01" db="EMBL/GenBank/DDBJ databases">
        <authorList>
            <person name="Hirooka S."/>
            <person name="Miyagishima S.Y."/>
        </authorList>
    </citation>
    <scope>NUCLEOTIDE SEQUENCE</scope>
    <source>
        <strain evidence="5">NBRC 102759</strain>
    </source>
</reference>
<dbReference type="AlphaFoldDB" id="A0A9C7PSV7"/>
<dbReference type="InterPro" id="IPR051016">
    <property type="entry name" value="Diverse_Substrate_AcTransf"/>
</dbReference>
<dbReference type="Pfam" id="PF00583">
    <property type="entry name" value="Acetyltransf_1"/>
    <property type="match status" value="1"/>
</dbReference>